<organism evidence="1 2">
    <name type="scientific">Chromobacterium violaceum</name>
    <dbReference type="NCBI Taxonomy" id="536"/>
    <lineage>
        <taxon>Bacteria</taxon>
        <taxon>Pseudomonadati</taxon>
        <taxon>Pseudomonadota</taxon>
        <taxon>Betaproteobacteria</taxon>
        <taxon>Neisseriales</taxon>
        <taxon>Chromobacteriaceae</taxon>
        <taxon>Chromobacterium</taxon>
    </lineage>
</organism>
<evidence type="ECO:0000313" key="2">
    <source>
        <dbReference type="Proteomes" id="UP000275777"/>
    </source>
</evidence>
<gene>
    <name evidence="1" type="ORF">NCTC9695_03951</name>
</gene>
<proteinExistence type="predicted"/>
<dbReference type="EMBL" id="LR134182">
    <property type="protein sequence ID" value="VEB43492.1"/>
    <property type="molecule type" value="Genomic_DNA"/>
</dbReference>
<dbReference type="AlphaFoldDB" id="A0A3S5DLM5"/>
<protein>
    <submittedName>
        <fullName evidence="1">Uncharacterized protein</fullName>
    </submittedName>
</protein>
<accession>A0A3S5DLM5</accession>
<reference evidence="1 2" key="1">
    <citation type="submission" date="2018-12" db="EMBL/GenBank/DDBJ databases">
        <authorList>
            <consortium name="Pathogen Informatics"/>
        </authorList>
    </citation>
    <scope>NUCLEOTIDE SEQUENCE [LARGE SCALE GENOMIC DNA]</scope>
    <source>
        <strain evidence="1 2">NCTC9695</strain>
    </source>
</reference>
<evidence type="ECO:0000313" key="1">
    <source>
        <dbReference type="EMBL" id="VEB43492.1"/>
    </source>
</evidence>
<dbReference type="Proteomes" id="UP000275777">
    <property type="component" value="Chromosome"/>
</dbReference>
<name>A0A3S5DLM5_CHRVL</name>
<sequence>MERRHRHLSGIPLFLALWWGYRVKHNTRMVPLEKVELAEAHRNALMQREENRGGKPATAQA</sequence>